<dbReference type="Gene3D" id="3.30.9.10">
    <property type="entry name" value="D-Amino Acid Oxidase, subunit A, domain 2"/>
    <property type="match status" value="1"/>
</dbReference>
<proteinExistence type="inferred from homology"/>
<keyword evidence="5 6" id="KW-0560">Oxidoreductase</keyword>
<dbReference type="GO" id="GO:0046168">
    <property type="term" value="P:glycerol-3-phosphate catabolic process"/>
    <property type="evidence" value="ECO:0007669"/>
    <property type="project" value="TreeGrafter"/>
</dbReference>
<keyword evidence="4" id="KW-0274">FAD</keyword>
<organism evidence="9">
    <name type="scientific">Rhizobium leguminosarum bv. trifolii</name>
    <dbReference type="NCBI Taxonomy" id="386"/>
    <lineage>
        <taxon>Bacteria</taxon>
        <taxon>Pseudomonadati</taxon>
        <taxon>Pseudomonadota</taxon>
        <taxon>Alphaproteobacteria</taxon>
        <taxon>Hyphomicrobiales</taxon>
        <taxon>Rhizobiaceae</taxon>
        <taxon>Rhizobium/Agrobacterium group</taxon>
        <taxon>Rhizobium</taxon>
    </lineage>
</organism>
<evidence type="ECO:0000256" key="1">
    <source>
        <dbReference type="ARBA" id="ARBA00001974"/>
    </source>
</evidence>
<evidence type="ECO:0000313" key="9">
    <source>
        <dbReference type="EMBL" id="AOO88217.1"/>
    </source>
</evidence>
<dbReference type="Gene3D" id="3.50.50.60">
    <property type="entry name" value="FAD/NAD(P)-binding domain"/>
    <property type="match status" value="1"/>
</dbReference>
<dbReference type="EC" id="1.1.5.3" evidence="6"/>
<dbReference type="GO" id="GO:0004368">
    <property type="term" value="F:glycerol-3-phosphate dehydrogenase (quinone) activity"/>
    <property type="evidence" value="ECO:0007669"/>
    <property type="project" value="UniProtKB-EC"/>
</dbReference>
<accession>A0A1B8RJ22</accession>
<evidence type="ECO:0000256" key="5">
    <source>
        <dbReference type="ARBA" id="ARBA00023002"/>
    </source>
</evidence>
<dbReference type="Pfam" id="PF16901">
    <property type="entry name" value="DAO_C"/>
    <property type="match status" value="1"/>
</dbReference>
<evidence type="ECO:0000259" key="7">
    <source>
        <dbReference type="Pfam" id="PF01266"/>
    </source>
</evidence>
<comment type="cofactor">
    <cofactor evidence="1 6">
        <name>FAD</name>
        <dbReference type="ChEBI" id="CHEBI:57692"/>
    </cofactor>
</comment>
<dbReference type="Pfam" id="PF01266">
    <property type="entry name" value="DAO"/>
    <property type="match status" value="1"/>
</dbReference>
<dbReference type="AlphaFoldDB" id="A0A1B8RJ22"/>
<dbReference type="InterPro" id="IPR038299">
    <property type="entry name" value="DAO_C_sf"/>
</dbReference>
<sequence length="515" mass="57511">MTMATYDLAIIGGGINGAGLARDAAGRGLRVFLCEQSDLGSATSSASTKLIHGGLRYLEHYEFGLVRHALREREVLWHVAPHIIWPLRFVLPHRKGLRPACLLRLGLFIYDHLGGRKKLPGTRTLKLSRDPVGAPLRDVSAIAFEYSDCWVQDNRLVVLNARDAEKRGADIRTRTRCVQASRENGLWHVTVEDAETGRCETISARALVNAAGPWVDQVLAIVLNRKTQAKIRLVRGSHIVVPRLYAHDRCYIFQNPDGRIVFSIPYEDDFTLIGTTDVDHKDQPENVRISDDEIDYLCQAASSYFKAGVTREEVVWTYSGVRPLYDDGAANAQETTRDYVLEVDGAEDEAPLLSIFGGKITTYRCLAENAMQKLATRFPEWGVRAHWTGKHALPGGDFPAGSAEFLAQDLTRDYGFLDIRAARRLVRHYGSEARAILAGSRTRADLGRSFGADLTEAEVRFLMTREYARTAEDVVFRRTKAGIRMGLNEITELDAWMAEQRSATSMHSEKKAAAH</sequence>
<evidence type="ECO:0000256" key="2">
    <source>
        <dbReference type="ARBA" id="ARBA00007330"/>
    </source>
</evidence>
<evidence type="ECO:0000256" key="4">
    <source>
        <dbReference type="ARBA" id="ARBA00022827"/>
    </source>
</evidence>
<evidence type="ECO:0000259" key="8">
    <source>
        <dbReference type="Pfam" id="PF16901"/>
    </source>
</evidence>
<protein>
    <recommendedName>
        <fullName evidence="6">Glycerol-3-phosphate dehydrogenase</fullName>
        <ecNumber evidence="6">1.1.5.3</ecNumber>
    </recommendedName>
</protein>
<dbReference type="InterPro" id="IPR006076">
    <property type="entry name" value="FAD-dep_OxRdtase"/>
</dbReference>
<comment type="similarity">
    <text evidence="2 6">Belongs to the FAD-dependent glycerol-3-phosphate dehydrogenase family.</text>
</comment>
<feature type="domain" description="FAD dependent oxidoreductase" evidence="7">
    <location>
        <begin position="7"/>
        <end position="334"/>
    </location>
</feature>
<dbReference type="PRINTS" id="PR01001">
    <property type="entry name" value="FADG3PDH"/>
</dbReference>
<dbReference type="NCBIfam" id="NF009906">
    <property type="entry name" value="PRK13369.1"/>
    <property type="match status" value="1"/>
</dbReference>
<dbReference type="GO" id="GO:0009331">
    <property type="term" value="C:glycerol-3-phosphate dehydrogenase (FAD) complex"/>
    <property type="evidence" value="ECO:0007669"/>
    <property type="project" value="UniProtKB-UniRule"/>
</dbReference>
<dbReference type="Gene3D" id="1.10.8.870">
    <property type="entry name" value="Alpha-glycerophosphate oxidase, cap domain"/>
    <property type="match status" value="1"/>
</dbReference>
<reference evidence="9" key="2">
    <citation type="journal article" date="2016" name="Front. Microbiol.">
        <title>The Regulatory Protein RosR Affects Rhizobium leguminosarum bv. trifolii Protein Profiles, Cell Surface Properties, and Symbiosis with Clover.</title>
        <authorList>
            <person name="Rachwal K."/>
            <person name="Boguszewska A."/>
            <person name="Kopcinska J."/>
            <person name="Karas M."/>
            <person name="Tchorzewski M."/>
            <person name="Janczarek M."/>
        </authorList>
    </citation>
    <scope>NUCLEOTIDE SEQUENCE</scope>
    <source>
        <strain evidence="9">Rt24.2</strain>
    </source>
</reference>
<dbReference type="EMBL" id="KX485853">
    <property type="protein sequence ID" value="AOO88217.1"/>
    <property type="molecule type" value="Genomic_DNA"/>
</dbReference>
<dbReference type="InterPro" id="IPR031656">
    <property type="entry name" value="DAO_C"/>
</dbReference>
<dbReference type="SUPFAM" id="SSF51905">
    <property type="entry name" value="FAD/NAD(P)-binding domain"/>
    <property type="match status" value="1"/>
</dbReference>
<keyword evidence="3 6" id="KW-0285">Flavoprotein</keyword>
<dbReference type="PROSITE" id="PS00978">
    <property type="entry name" value="FAD_G3PDH_2"/>
    <property type="match status" value="1"/>
</dbReference>
<dbReference type="InterPro" id="IPR036188">
    <property type="entry name" value="FAD/NAD-bd_sf"/>
</dbReference>
<dbReference type="SUPFAM" id="SSF54373">
    <property type="entry name" value="FAD-linked reductases, C-terminal domain"/>
    <property type="match status" value="1"/>
</dbReference>
<dbReference type="PROSITE" id="PS00977">
    <property type="entry name" value="FAD_G3PDH_1"/>
    <property type="match status" value="1"/>
</dbReference>
<comment type="catalytic activity">
    <reaction evidence="6">
        <text>a quinone + sn-glycerol 3-phosphate = dihydroxyacetone phosphate + a quinol</text>
        <dbReference type="Rhea" id="RHEA:18977"/>
        <dbReference type="ChEBI" id="CHEBI:24646"/>
        <dbReference type="ChEBI" id="CHEBI:57597"/>
        <dbReference type="ChEBI" id="CHEBI:57642"/>
        <dbReference type="ChEBI" id="CHEBI:132124"/>
        <dbReference type="EC" id="1.1.5.3"/>
    </reaction>
</comment>
<dbReference type="PANTHER" id="PTHR11985">
    <property type="entry name" value="GLYCEROL-3-PHOSPHATE DEHYDROGENASE"/>
    <property type="match status" value="1"/>
</dbReference>
<dbReference type="InterPro" id="IPR000447">
    <property type="entry name" value="G3P_DH_FAD-dep"/>
</dbReference>
<evidence type="ECO:0000256" key="3">
    <source>
        <dbReference type="ARBA" id="ARBA00022630"/>
    </source>
</evidence>
<feature type="domain" description="Alpha-glycerophosphate oxidase C-terminal" evidence="8">
    <location>
        <begin position="388"/>
        <end position="484"/>
    </location>
</feature>
<evidence type="ECO:0000256" key="6">
    <source>
        <dbReference type="RuleBase" id="RU361217"/>
    </source>
</evidence>
<dbReference type="PANTHER" id="PTHR11985:SF15">
    <property type="entry name" value="GLYCEROL-3-PHOSPHATE DEHYDROGENASE, MITOCHONDRIAL"/>
    <property type="match status" value="1"/>
</dbReference>
<name>A0A1B8RJ22_RHILT</name>
<dbReference type="RefSeq" id="WP_065275906.1">
    <property type="nucleotide sequence ID" value="NZ_CP050104.1"/>
</dbReference>
<dbReference type="NCBIfam" id="NF008899">
    <property type="entry name" value="PRK12266.1"/>
    <property type="match status" value="1"/>
</dbReference>
<reference evidence="9" key="1">
    <citation type="journal article" date="2015" name="BMC Genomics">
        <title>Transcriptome profiling of a Rhizobium leguminosarum bv. trifolii rosR mutant reveals the role of the transcriptional regulator RosR in motility, synthesis of cell-surface components, and other cellular processes.</title>
        <authorList>
            <person name="Rachwal K."/>
            <person name="Matczynska E."/>
            <person name="Janczarek M."/>
        </authorList>
    </citation>
    <scope>NUCLEOTIDE SEQUENCE</scope>
    <source>
        <strain evidence="9">Rt24.2</strain>
    </source>
</reference>